<dbReference type="GO" id="GO:0005634">
    <property type="term" value="C:nucleus"/>
    <property type="evidence" value="ECO:0007669"/>
    <property type="project" value="TreeGrafter"/>
</dbReference>
<dbReference type="InterPro" id="IPR003607">
    <property type="entry name" value="HD/PDEase_dom"/>
</dbReference>
<dbReference type="InterPro" id="IPR013761">
    <property type="entry name" value="SAM/pointed_sf"/>
</dbReference>
<dbReference type="Gene3D" id="3.30.70.2760">
    <property type="match status" value="2"/>
</dbReference>
<sequence>MDFYVKDTLRKWNLETLIDRFAEEEIDQQSFLLLDETTINALIPRIGQRVKFTNYYKQLRTPEESSDNNDTVTEVPTVLEVPTVTLTVVENATSFDIRQILEGCAHGSSIFSSLERNHNLCLEDRRKMVRILVSHLMEKFGEYPSPDRKKELALALVTQFPCLRDSEGSGYGVWYTPGRYRHPATGFLEERLRNIRKRLHSHSSASAQRSQTTNERRATVTDRITLLPDTEVSEADNSKMTEWLKKSKQPVSQVEEFMRGTAIYRAQWIRENGSKSLMDITQEYPRLLDTPGMIAQDFGILYPHAKDKLFEIWGHASQRILSYCKTEKRALDLLPLQTNISSDTLGDVALKTLPAILPPLPYKIGSKMVRPSYQEAKEAFVDLQPVGTNIIQYLEEEEQRRQFPHVLQLGDKVNCSQAFTVMLFCTASRSASVFHMSGLKTKVKEEKRFQRENPANTEYSNDRQFCEKRQKKFAEDLQKYSNISKDIMKIFNDPIYGHIELHPLLVKMIDTPQFQRLRHLKQLGTKYLIYPGATHTRFAHSIGVAYLAGCLVKTLHENQPELNITEQDSLCVQIAALCYDLGHGPFSRLFDGMFIPDVRPDNKWQHEEASVQMFHCMRKKNGLDKVMKDYGLNLDEDIVFIEELIQGRKSSDSKWTAKGRPENKSFLYEIVANKLNGIDVDKWDYLSRDCHYLAIPNGFDHQRLLKSARVCKVDGRNHICFRDKVADIVYGMFHTRYTLHRQALQHKIGYIIDVKIKDALVLADGKLIPDHKISDAIDDMLEYTKLTDHIFDEILNQPDTAKLKKARGILEDIVNRRLPKFVGEARLNEEILEEKLDAKFKDQPSKATMMKVQEKLKKHWEKMFNTPNQSLNAKDFDIYVLDMGFGEVGNEPIDNVHFYSKSDLKTAFKLEKYQVSSLKPKRFHEFLVRVYYNKTDGSYQEVQQKAEESFHKWCKNNEFIDSGKEEETVRELSQHSQPSLGKIFSDPIFGQIELDPLLIEIIDTPQFQRLRHIKQLGGAYLVYPGATHTRFEHSLGMAYLAGRMINILKEKQEDLGIDEKDVLCVQIAALCYNLGHGPFSHLYERFYCDALKREGYGDDRGGSGQGKRKDQAKTGKIENWKVASLLILKKILQINRALDGRIQEKDLTFIQELIEGVDTDGKWKAKGRTVDKAFLYDIVINKWNGIDVCRWDYFARDCHYLGIPNSFDHQRMLKSARVCEVEGRKHICFRDKVADNVYDMFRTQYTLYSQAYQHKIVTIIEKKITEALSAAEDKITKISPFIETSSRDESLQRSISGTRKRMKALATDEERVAKMTKLTDHIFEEILYSTDDKLKDARMKLEDVVRRHLPKCVGETRITQAEYKDKQILQDNWNEAVDEWNKLHPTVFLDKNDFSVDTIHLDNTYKEAENPINNVYFYRKRNPTEAFKIKKYEVSSLLPEEFTEYVGRVYYTKNSDEEEKDAKECFKWWRLGMYKILVYDEEELKGNELLITKDCASLDCCGIKAIRSCKVLSGVWNLYVCPNYSELEYTLQPEREFRNPTEWGALDRTAPALSLRHERE</sequence>
<dbReference type="InterPro" id="IPR011024">
    <property type="entry name" value="G_crystallin-like"/>
</dbReference>
<proteinExistence type="inferred from homology"/>
<evidence type="ECO:0000256" key="9">
    <source>
        <dbReference type="ARBA" id="ARBA00022763"/>
    </source>
</evidence>
<evidence type="ECO:0000256" key="10">
    <source>
        <dbReference type="ARBA" id="ARBA00023118"/>
    </source>
</evidence>
<evidence type="ECO:0000313" key="20">
    <source>
        <dbReference type="EMBL" id="KAF4118052.1"/>
    </source>
</evidence>
<comment type="subcellular location">
    <subcellularLocation>
        <location evidence="1">Chromosome</location>
    </subcellularLocation>
</comment>
<dbReference type="GO" id="GO:0008832">
    <property type="term" value="F:dGTPase activity"/>
    <property type="evidence" value="ECO:0007669"/>
    <property type="project" value="TreeGrafter"/>
</dbReference>
<keyword evidence="7" id="KW-0235">DNA replication</keyword>
<comment type="catalytic activity">
    <reaction evidence="13">
        <text>dCTP + H2O = 2'-deoxycytidine + triphosphate + H(+)</text>
        <dbReference type="Rhea" id="RHEA:80083"/>
        <dbReference type="ChEBI" id="CHEBI:15377"/>
        <dbReference type="ChEBI" id="CHEBI:15378"/>
        <dbReference type="ChEBI" id="CHEBI:15698"/>
        <dbReference type="ChEBI" id="CHEBI:18036"/>
        <dbReference type="ChEBI" id="CHEBI:61481"/>
    </reaction>
    <physiologicalReaction direction="left-to-right" evidence="13">
        <dbReference type="Rhea" id="RHEA:80084"/>
    </physiologicalReaction>
</comment>
<name>A0A7J6DFH1_9TELE</name>
<reference evidence="20 21" key="1">
    <citation type="submission" date="2020-04" db="EMBL/GenBank/DDBJ databases">
        <title>Chromosome-level genome assembly of a cyprinid fish Onychostoma macrolepis by integration of Nanopore Sequencing, Bionano and Hi-C technology.</title>
        <authorList>
            <person name="Wang D."/>
        </authorList>
    </citation>
    <scope>NUCLEOTIDE SEQUENCE [LARGE SCALE GENOMIC DNA]</scope>
    <source>
        <strain evidence="20">SWU-2019</strain>
        <tissue evidence="20">Muscle</tissue>
    </source>
</reference>
<dbReference type="GO" id="GO:0006281">
    <property type="term" value="P:DNA repair"/>
    <property type="evidence" value="ECO:0007669"/>
    <property type="project" value="UniProtKB-KW"/>
</dbReference>
<evidence type="ECO:0000256" key="18">
    <source>
        <dbReference type="SAM" id="MobiDB-lite"/>
    </source>
</evidence>
<dbReference type="SMART" id="SM00247">
    <property type="entry name" value="XTALbg"/>
    <property type="match status" value="1"/>
</dbReference>
<dbReference type="Pfam" id="PF00030">
    <property type="entry name" value="Crystall"/>
    <property type="match status" value="1"/>
</dbReference>
<dbReference type="InterPro" id="IPR050135">
    <property type="entry name" value="dGTPase-like"/>
</dbReference>
<dbReference type="InterPro" id="IPR001064">
    <property type="entry name" value="Beta/gamma_crystallin"/>
</dbReference>
<comment type="catalytic activity">
    <reaction evidence="15">
        <text>a 2'-deoxyribonucleoside 5'-triphosphate + H2O = a 2'-deoxyribonucleoside + triphosphate + H(+)</text>
        <dbReference type="Rhea" id="RHEA:46148"/>
        <dbReference type="ChEBI" id="CHEBI:15377"/>
        <dbReference type="ChEBI" id="CHEBI:15378"/>
        <dbReference type="ChEBI" id="CHEBI:18036"/>
        <dbReference type="ChEBI" id="CHEBI:18274"/>
        <dbReference type="ChEBI" id="CHEBI:61560"/>
    </reaction>
    <physiologicalReaction direction="left-to-right" evidence="15">
        <dbReference type="Rhea" id="RHEA:46149"/>
    </physiologicalReaction>
</comment>
<evidence type="ECO:0000313" key="21">
    <source>
        <dbReference type="Proteomes" id="UP000579812"/>
    </source>
</evidence>
<feature type="region of interest" description="Disordered" evidence="18">
    <location>
        <begin position="199"/>
        <end position="218"/>
    </location>
</feature>
<evidence type="ECO:0000256" key="3">
    <source>
        <dbReference type="ARBA" id="ARBA00009646"/>
    </source>
</evidence>
<dbReference type="PROSITE" id="PS51831">
    <property type="entry name" value="HD"/>
    <property type="match status" value="1"/>
</dbReference>
<comment type="similarity">
    <text evidence="3">Belongs to the beta/gamma-crystallin family.</text>
</comment>
<dbReference type="GO" id="GO:0051607">
    <property type="term" value="P:defense response to virus"/>
    <property type="evidence" value="ECO:0007669"/>
    <property type="project" value="UniProtKB-KW"/>
</dbReference>
<evidence type="ECO:0000256" key="4">
    <source>
        <dbReference type="ARBA" id="ARBA00020285"/>
    </source>
</evidence>
<evidence type="ECO:0000256" key="1">
    <source>
        <dbReference type="ARBA" id="ARBA00004286"/>
    </source>
</evidence>
<comment type="catalytic activity">
    <reaction evidence="14">
        <text>dATP + H2O = 2'-deoxyadenosine + triphosphate + H(+)</text>
        <dbReference type="Rhea" id="RHEA:67648"/>
        <dbReference type="ChEBI" id="CHEBI:15377"/>
        <dbReference type="ChEBI" id="CHEBI:15378"/>
        <dbReference type="ChEBI" id="CHEBI:17256"/>
        <dbReference type="ChEBI" id="CHEBI:18036"/>
        <dbReference type="ChEBI" id="CHEBI:61404"/>
    </reaction>
    <physiologicalReaction direction="left-to-right" evidence="14">
        <dbReference type="Rhea" id="RHEA:67649"/>
    </physiologicalReaction>
</comment>
<keyword evidence="11" id="KW-0547">Nucleotide-binding</keyword>
<evidence type="ECO:0000256" key="5">
    <source>
        <dbReference type="ARBA" id="ARBA00022454"/>
    </source>
</evidence>
<dbReference type="GO" id="GO:0045088">
    <property type="term" value="P:regulation of innate immune response"/>
    <property type="evidence" value="ECO:0007669"/>
    <property type="project" value="TreeGrafter"/>
</dbReference>
<evidence type="ECO:0000256" key="6">
    <source>
        <dbReference type="ARBA" id="ARBA00022533"/>
    </source>
</evidence>
<dbReference type="PANTHER" id="PTHR11373:SF4">
    <property type="entry name" value="DEOXYNUCLEOSIDE TRIPHOSPHATE TRIPHOSPHOHYDROLASE SAMHD1"/>
    <property type="match status" value="1"/>
</dbReference>
<evidence type="ECO:0000256" key="17">
    <source>
        <dbReference type="ARBA" id="ARBA00049451"/>
    </source>
</evidence>
<dbReference type="SUPFAM" id="SSF109604">
    <property type="entry name" value="HD-domain/PDEase-like"/>
    <property type="match status" value="2"/>
</dbReference>
<keyword evidence="8" id="KW-0677">Repeat</keyword>
<evidence type="ECO:0000256" key="16">
    <source>
        <dbReference type="ARBA" id="ARBA00049174"/>
    </source>
</evidence>
<dbReference type="Gene3D" id="1.10.3210.10">
    <property type="entry name" value="Hypothetical protein af1432"/>
    <property type="match status" value="2"/>
</dbReference>
<keyword evidence="10" id="KW-0051">Antiviral defense</keyword>
<accession>A0A7J6DFH1</accession>
<evidence type="ECO:0000256" key="11">
    <source>
        <dbReference type="ARBA" id="ARBA00023134"/>
    </source>
</evidence>
<evidence type="ECO:0000259" key="19">
    <source>
        <dbReference type="PROSITE" id="PS51831"/>
    </source>
</evidence>
<evidence type="ECO:0000256" key="7">
    <source>
        <dbReference type="ARBA" id="ARBA00022705"/>
    </source>
</evidence>
<comment type="catalytic activity">
    <reaction evidence="16">
        <text>dGTP + H2O = 2'-deoxyguanosine + triphosphate + H(+)</text>
        <dbReference type="Rhea" id="RHEA:15193"/>
        <dbReference type="ChEBI" id="CHEBI:15377"/>
        <dbReference type="ChEBI" id="CHEBI:15378"/>
        <dbReference type="ChEBI" id="CHEBI:17172"/>
        <dbReference type="ChEBI" id="CHEBI:18036"/>
        <dbReference type="ChEBI" id="CHEBI:61429"/>
    </reaction>
    <physiologicalReaction direction="left-to-right" evidence="16">
        <dbReference type="Rhea" id="RHEA:15194"/>
    </physiologicalReaction>
</comment>
<dbReference type="CDD" id="cd00077">
    <property type="entry name" value="HDc"/>
    <property type="match status" value="2"/>
</dbReference>
<dbReference type="GO" id="GO:0005525">
    <property type="term" value="F:GTP binding"/>
    <property type="evidence" value="ECO:0007669"/>
    <property type="project" value="UniProtKB-KW"/>
</dbReference>
<protein>
    <recommendedName>
        <fullName evidence="4">Deoxynucleoside triphosphate triphosphohydrolase SAMHD1</fullName>
    </recommendedName>
</protein>
<keyword evidence="5" id="KW-0158">Chromosome</keyword>
<organism evidence="20 21">
    <name type="scientific">Onychostoma macrolepis</name>
    <dbReference type="NCBI Taxonomy" id="369639"/>
    <lineage>
        <taxon>Eukaryota</taxon>
        <taxon>Metazoa</taxon>
        <taxon>Chordata</taxon>
        <taxon>Craniata</taxon>
        <taxon>Vertebrata</taxon>
        <taxon>Euteleostomi</taxon>
        <taxon>Actinopterygii</taxon>
        <taxon>Neopterygii</taxon>
        <taxon>Teleostei</taxon>
        <taxon>Ostariophysi</taxon>
        <taxon>Cypriniformes</taxon>
        <taxon>Cyprinidae</taxon>
        <taxon>Acrossocheilinae</taxon>
        <taxon>Onychostoma</taxon>
    </lineage>
</organism>
<keyword evidence="12" id="KW-0234">DNA repair</keyword>
<dbReference type="Proteomes" id="UP000579812">
    <property type="component" value="Unassembled WGS sequence"/>
</dbReference>
<dbReference type="InterPro" id="IPR006674">
    <property type="entry name" value="HD_domain"/>
</dbReference>
<dbReference type="GO" id="GO:0006203">
    <property type="term" value="P:dGTP catabolic process"/>
    <property type="evidence" value="ECO:0007669"/>
    <property type="project" value="TreeGrafter"/>
</dbReference>
<dbReference type="Gene3D" id="2.60.20.10">
    <property type="entry name" value="Crystallins"/>
    <property type="match status" value="1"/>
</dbReference>
<dbReference type="GO" id="GO:0006260">
    <property type="term" value="P:DNA replication"/>
    <property type="evidence" value="ECO:0007669"/>
    <property type="project" value="UniProtKB-KW"/>
</dbReference>
<feature type="domain" description="HD" evidence="19">
    <location>
        <begin position="537"/>
        <end position="686"/>
    </location>
</feature>
<evidence type="ECO:0000256" key="12">
    <source>
        <dbReference type="ARBA" id="ARBA00023204"/>
    </source>
</evidence>
<comment type="caution">
    <text evidence="20">The sequence shown here is derived from an EMBL/GenBank/DDBJ whole genome shotgun (WGS) entry which is preliminary data.</text>
</comment>
<dbReference type="EMBL" id="JAAMOB010000001">
    <property type="protein sequence ID" value="KAF4118052.1"/>
    <property type="molecule type" value="Genomic_DNA"/>
</dbReference>
<comment type="catalytic activity">
    <reaction evidence="17">
        <text>dTTP + H2O = thymidine + triphosphate + H(+)</text>
        <dbReference type="Rhea" id="RHEA:80079"/>
        <dbReference type="ChEBI" id="CHEBI:15377"/>
        <dbReference type="ChEBI" id="CHEBI:15378"/>
        <dbReference type="ChEBI" id="CHEBI:17748"/>
        <dbReference type="ChEBI" id="CHEBI:18036"/>
        <dbReference type="ChEBI" id="CHEBI:37568"/>
    </reaction>
    <physiologicalReaction direction="left-to-right" evidence="17">
        <dbReference type="Rhea" id="RHEA:80080"/>
    </physiologicalReaction>
</comment>
<keyword evidence="6" id="KW-0021">Allosteric enzyme</keyword>
<keyword evidence="9" id="KW-0227">DNA damage</keyword>
<keyword evidence="11" id="KW-0342">GTP-binding</keyword>
<evidence type="ECO:0000256" key="14">
    <source>
        <dbReference type="ARBA" id="ARBA00047812"/>
    </source>
</evidence>
<comment type="similarity">
    <text evidence="2">Belongs to the SAMHD1 family.</text>
</comment>
<gene>
    <name evidence="20" type="ORF">G5714_000103</name>
</gene>
<dbReference type="Gene3D" id="1.10.150.50">
    <property type="entry name" value="Transcription Factor, Ets-1"/>
    <property type="match status" value="1"/>
</dbReference>
<dbReference type="SUPFAM" id="SSF49695">
    <property type="entry name" value="gamma-Crystallin-like"/>
    <property type="match status" value="1"/>
</dbReference>
<dbReference type="PANTHER" id="PTHR11373">
    <property type="entry name" value="DEOXYNUCLEOSIDE TRIPHOSPHATE TRIPHOSPHOHYDROLASE"/>
    <property type="match status" value="1"/>
</dbReference>
<evidence type="ECO:0000256" key="13">
    <source>
        <dbReference type="ARBA" id="ARBA00047701"/>
    </source>
</evidence>
<dbReference type="GO" id="GO:0005694">
    <property type="term" value="C:chromosome"/>
    <property type="evidence" value="ECO:0007669"/>
    <property type="project" value="UniProtKB-SubCell"/>
</dbReference>
<evidence type="ECO:0000256" key="2">
    <source>
        <dbReference type="ARBA" id="ARBA00005776"/>
    </source>
</evidence>
<keyword evidence="21" id="KW-1185">Reference proteome</keyword>
<feature type="compositionally biased region" description="Low complexity" evidence="18">
    <location>
        <begin position="202"/>
        <end position="213"/>
    </location>
</feature>
<dbReference type="SMART" id="SM00471">
    <property type="entry name" value="HDc"/>
    <property type="match status" value="2"/>
</dbReference>
<evidence type="ECO:0000256" key="15">
    <source>
        <dbReference type="ARBA" id="ARBA00048183"/>
    </source>
</evidence>
<evidence type="ECO:0000256" key="8">
    <source>
        <dbReference type="ARBA" id="ARBA00022737"/>
    </source>
</evidence>